<proteinExistence type="predicted"/>
<keyword evidence="3" id="KW-1185">Reference proteome</keyword>
<comment type="caution">
    <text evidence="2">The sequence shown here is derived from an EMBL/GenBank/DDBJ whole genome shotgun (WGS) entry which is preliminary data.</text>
</comment>
<name>A0A4Y2WNL1_ARAVE</name>
<evidence type="ECO:0000313" key="3">
    <source>
        <dbReference type="Proteomes" id="UP000499080"/>
    </source>
</evidence>
<evidence type="ECO:0000313" key="2">
    <source>
        <dbReference type="EMBL" id="GBO39093.1"/>
    </source>
</evidence>
<evidence type="ECO:0000256" key="1">
    <source>
        <dbReference type="SAM" id="MobiDB-lite"/>
    </source>
</evidence>
<gene>
    <name evidence="2" type="ORF">AVEN_228305_1</name>
</gene>
<feature type="region of interest" description="Disordered" evidence="1">
    <location>
        <begin position="1"/>
        <end position="20"/>
    </location>
</feature>
<reference evidence="2 3" key="1">
    <citation type="journal article" date="2019" name="Sci. Rep.">
        <title>Orb-weaving spider Araneus ventricosus genome elucidates the spidroin gene catalogue.</title>
        <authorList>
            <person name="Kono N."/>
            <person name="Nakamura H."/>
            <person name="Ohtoshi R."/>
            <person name="Moran D.A.P."/>
            <person name="Shinohara A."/>
            <person name="Yoshida Y."/>
            <person name="Fujiwara M."/>
            <person name="Mori M."/>
            <person name="Tomita M."/>
            <person name="Arakawa K."/>
        </authorList>
    </citation>
    <scope>NUCLEOTIDE SEQUENCE [LARGE SCALE GENOMIC DNA]</scope>
</reference>
<protein>
    <submittedName>
        <fullName evidence="2">Uncharacterized protein</fullName>
    </submittedName>
</protein>
<dbReference type="EMBL" id="BGPR01063999">
    <property type="protein sequence ID" value="GBO39093.1"/>
    <property type="molecule type" value="Genomic_DNA"/>
</dbReference>
<dbReference type="AlphaFoldDB" id="A0A4Y2WNL1"/>
<dbReference type="Proteomes" id="UP000499080">
    <property type="component" value="Unassembled WGS sequence"/>
</dbReference>
<organism evidence="2 3">
    <name type="scientific">Araneus ventricosus</name>
    <name type="common">Orbweaver spider</name>
    <name type="synonym">Epeira ventricosa</name>
    <dbReference type="NCBI Taxonomy" id="182803"/>
    <lineage>
        <taxon>Eukaryota</taxon>
        <taxon>Metazoa</taxon>
        <taxon>Ecdysozoa</taxon>
        <taxon>Arthropoda</taxon>
        <taxon>Chelicerata</taxon>
        <taxon>Arachnida</taxon>
        <taxon>Araneae</taxon>
        <taxon>Araneomorphae</taxon>
        <taxon>Entelegynae</taxon>
        <taxon>Araneoidea</taxon>
        <taxon>Araneidae</taxon>
        <taxon>Araneus</taxon>
    </lineage>
</organism>
<accession>A0A4Y2WNL1</accession>
<sequence>MTSTTPEHPIFQTSDSTSTGGRLTQDVIFSVHQAYTHDVRRNGVSETTQGWEEVVTSCQSRLHEGGQRVQDSIPCKIRQPPFPSVDPNPGFATVRYGSLERGTRLSSLSWFKITRPVPKWPSCSLKTGRQSNETKPRPYQQTTVVPS</sequence>
<feature type="region of interest" description="Disordered" evidence="1">
    <location>
        <begin position="119"/>
        <end position="147"/>
    </location>
</feature>
<feature type="compositionally biased region" description="Polar residues" evidence="1">
    <location>
        <begin position="124"/>
        <end position="147"/>
    </location>
</feature>